<feature type="transmembrane region" description="Helical" evidence="6">
    <location>
        <begin position="83"/>
        <end position="100"/>
    </location>
</feature>
<keyword evidence="3 6" id="KW-0812">Transmembrane</keyword>
<keyword evidence="9" id="KW-1185">Reference proteome</keyword>
<dbReference type="AlphaFoldDB" id="A0A6B3SVQ1"/>
<dbReference type="InterPro" id="IPR042094">
    <property type="entry name" value="T2SS_GspF_sf"/>
</dbReference>
<dbReference type="Gene3D" id="1.20.81.30">
    <property type="entry name" value="Type II secretion system (T2SS), domain F"/>
    <property type="match status" value="1"/>
</dbReference>
<evidence type="ECO:0000256" key="6">
    <source>
        <dbReference type="SAM" id="Phobius"/>
    </source>
</evidence>
<reference evidence="8 9" key="1">
    <citation type="submission" date="2020-02" db="EMBL/GenBank/DDBJ databases">
        <authorList>
            <person name="Kim M.K."/>
        </authorList>
    </citation>
    <scope>NUCLEOTIDE SEQUENCE [LARGE SCALE GENOMIC DNA]</scope>
    <source>
        <strain evidence="8 9">17J57-3</strain>
    </source>
</reference>
<evidence type="ECO:0000256" key="1">
    <source>
        <dbReference type="ARBA" id="ARBA00004651"/>
    </source>
</evidence>
<dbReference type="InterPro" id="IPR018076">
    <property type="entry name" value="T2SS_GspF_dom"/>
</dbReference>
<evidence type="ECO:0000259" key="7">
    <source>
        <dbReference type="Pfam" id="PF00482"/>
    </source>
</evidence>
<accession>A0A6B3SVQ1</accession>
<evidence type="ECO:0000256" key="2">
    <source>
        <dbReference type="ARBA" id="ARBA00022475"/>
    </source>
</evidence>
<dbReference type="PANTHER" id="PTHR35007:SF1">
    <property type="entry name" value="PILUS ASSEMBLY PROTEIN"/>
    <property type="match status" value="1"/>
</dbReference>
<feature type="domain" description="Type II secretion system protein GspF" evidence="7">
    <location>
        <begin position="119"/>
        <end position="242"/>
    </location>
</feature>
<dbReference type="EMBL" id="JAAIVB010000050">
    <property type="protein sequence ID" value="NEX62452.1"/>
    <property type="molecule type" value="Genomic_DNA"/>
</dbReference>
<dbReference type="RefSeq" id="WP_163964753.1">
    <property type="nucleotide sequence ID" value="NZ_JAAIVB010000050.1"/>
</dbReference>
<keyword evidence="4 6" id="KW-1133">Transmembrane helix</keyword>
<evidence type="ECO:0000256" key="4">
    <source>
        <dbReference type="ARBA" id="ARBA00022989"/>
    </source>
</evidence>
<evidence type="ECO:0000313" key="9">
    <source>
        <dbReference type="Proteomes" id="UP000482155"/>
    </source>
</evidence>
<dbReference type="PANTHER" id="PTHR35007">
    <property type="entry name" value="INTEGRAL MEMBRANE PROTEIN-RELATED"/>
    <property type="match status" value="1"/>
</dbReference>
<dbReference type="Proteomes" id="UP000482155">
    <property type="component" value="Unassembled WGS sequence"/>
</dbReference>
<feature type="transmembrane region" description="Helical" evidence="6">
    <location>
        <begin position="6"/>
        <end position="26"/>
    </location>
</feature>
<feature type="transmembrane region" description="Helical" evidence="6">
    <location>
        <begin position="59"/>
        <end position="77"/>
    </location>
</feature>
<gene>
    <name evidence="8" type="ORF">G3574_15285</name>
</gene>
<comment type="caution">
    <text evidence="8">The sequence shown here is derived from an EMBL/GenBank/DDBJ whole genome shotgun (WGS) entry which is preliminary data.</text>
</comment>
<protein>
    <submittedName>
        <fullName evidence="8">Pilus assembly protein</fullName>
    </submittedName>
</protein>
<evidence type="ECO:0000256" key="5">
    <source>
        <dbReference type="ARBA" id="ARBA00023136"/>
    </source>
</evidence>
<keyword evidence="2" id="KW-1003">Cell membrane</keyword>
<proteinExistence type="predicted"/>
<keyword evidence="5 6" id="KW-0472">Membrane</keyword>
<organism evidence="8 9">
    <name type="scientific">Noviherbaspirillum galbum</name>
    <dbReference type="NCBI Taxonomy" id="2709383"/>
    <lineage>
        <taxon>Bacteria</taxon>
        <taxon>Pseudomonadati</taxon>
        <taxon>Pseudomonadota</taxon>
        <taxon>Betaproteobacteria</taxon>
        <taxon>Burkholderiales</taxon>
        <taxon>Oxalobacteraceae</taxon>
        <taxon>Noviherbaspirillum</taxon>
    </lineage>
</organism>
<dbReference type="Pfam" id="PF00482">
    <property type="entry name" value="T2SSF"/>
    <property type="match status" value="1"/>
</dbReference>
<evidence type="ECO:0000256" key="3">
    <source>
        <dbReference type="ARBA" id="ARBA00022692"/>
    </source>
</evidence>
<feature type="transmembrane region" description="Helical" evidence="6">
    <location>
        <begin position="259"/>
        <end position="278"/>
    </location>
</feature>
<sequence length="286" mass="30963">MNASFLLLAASIAAFVSVGMLAWLAATSGTAAMARYRDAFTERASFQVREFFLFIDPRALFITNLCIMALGGIAAWTATGSGVAAMAAVCMLALLPRLLYARMRHRRRLRFDEQLPDALLMLAGSMRAGVGLNAALAQLVAEASVPLRQEFSLLLREQRLGVTIEQSLANLSRRMSTESTALVVSAMRIAVETGGGLAETLERTSQSLRGRLQMEAKIRALTAQGKLQAWVVGMLPLGLMAALDKMEPEAMSHLWHTRVGWATLAVIALLEVAGIHVIRKIVAIDV</sequence>
<comment type="subcellular location">
    <subcellularLocation>
        <location evidence="1">Cell membrane</location>
        <topology evidence="1">Multi-pass membrane protein</topology>
    </subcellularLocation>
</comment>
<name>A0A6B3SVQ1_9BURK</name>
<evidence type="ECO:0000313" key="8">
    <source>
        <dbReference type="EMBL" id="NEX62452.1"/>
    </source>
</evidence>
<dbReference type="GO" id="GO:0005886">
    <property type="term" value="C:plasma membrane"/>
    <property type="evidence" value="ECO:0007669"/>
    <property type="project" value="UniProtKB-SubCell"/>
</dbReference>
<feature type="transmembrane region" description="Helical" evidence="6">
    <location>
        <begin position="227"/>
        <end position="243"/>
    </location>
</feature>